<protein>
    <recommendedName>
        <fullName evidence="2">PGG domain-containing protein</fullName>
    </recommendedName>
</protein>
<keyword evidence="1" id="KW-1133">Transmembrane helix</keyword>
<organism evidence="3 4">
    <name type="scientific">Rhododendron simsii</name>
    <name type="common">Sims's rhododendron</name>
    <dbReference type="NCBI Taxonomy" id="118357"/>
    <lineage>
        <taxon>Eukaryota</taxon>
        <taxon>Viridiplantae</taxon>
        <taxon>Streptophyta</taxon>
        <taxon>Embryophyta</taxon>
        <taxon>Tracheophyta</taxon>
        <taxon>Spermatophyta</taxon>
        <taxon>Magnoliopsida</taxon>
        <taxon>eudicotyledons</taxon>
        <taxon>Gunneridae</taxon>
        <taxon>Pentapetalae</taxon>
        <taxon>asterids</taxon>
        <taxon>Ericales</taxon>
        <taxon>Ericaceae</taxon>
        <taxon>Ericoideae</taxon>
        <taxon>Rhodoreae</taxon>
        <taxon>Rhododendron</taxon>
    </lineage>
</organism>
<name>A0A834GXX2_RHOSS</name>
<dbReference type="AlphaFoldDB" id="A0A834GXX2"/>
<dbReference type="Gene3D" id="1.25.40.20">
    <property type="entry name" value="Ankyrin repeat-containing domain"/>
    <property type="match status" value="1"/>
</dbReference>
<feature type="transmembrane region" description="Helical" evidence="1">
    <location>
        <begin position="617"/>
        <end position="637"/>
    </location>
</feature>
<keyword evidence="1" id="KW-0472">Membrane</keyword>
<keyword evidence="1" id="KW-0812">Transmembrane</keyword>
<feature type="transmembrane region" description="Helical" evidence="1">
    <location>
        <begin position="505"/>
        <end position="524"/>
    </location>
</feature>
<dbReference type="InterPro" id="IPR026961">
    <property type="entry name" value="PGG_dom"/>
</dbReference>
<reference evidence="3" key="1">
    <citation type="submission" date="2019-11" db="EMBL/GenBank/DDBJ databases">
        <authorList>
            <person name="Liu Y."/>
            <person name="Hou J."/>
            <person name="Li T.-Q."/>
            <person name="Guan C.-H."/>
            <person name="Wu X."/>
            <person name="Wu H.-Z."/>
            <person name="Ling F."/>
            <person name="Zhang R."/>
            <person name="Shi X.-G."/>
            <person name="Ren J.-P."/>
            <person name="Chen E.-F."/>
            <person name="Sun J.-M."/>
        </authorList>
    </citation>
    <scope>NUCLEOTIDE SEQUENCE</scope>
    <source>
        <strain evidence="3">Adult_tree_wgs_1</strain>
        <tissue evidence="3">Leaves</tissue>
    </source>
</reference>
<feature type="transmembrane region" description="Helical" evidence="1">
    <location>
        <begin position="544"/>
        <end position="566"/>
    </location>
</feature>
<dbReference type="OrthoDB" id="1925304at2759"/>
<comment type="caution">
    <text evidence="3">The sequence shown here is derived from an EMBL/GenBank/DDBJ whole genome shotgun (WGS) entry which is preliminary data.</text>
</comment>
<dbReference type="SMART" id="SM00248">
    <property type="entry name" value="ANK"/>
    <property type="match status" value="4"/>
</dbReference>
<dbReference type="PANTHER" id="PTHR24177:SF435">
    <property type="entry name" value="ANKYRIN REPEAT-CONTAINING PROTEIN NPR4-LIKE"/>
    <property type="match status" value="1"/>
</dbReference>
<feature type="domain" description="PGG" evidence="2">
    <location>
        <begin position="498"/>
        <end position="610"/>
    </location>
</feature>
<evidence type="ECO:0000313" key="3">
    <source>
        <dbReference type="EMBL" id="KAF7143131.1"/>
    </source>
</evidence>
<dbReference type="PANTHER" id="PTHR24177">
    <property type="entry name" value="CASKIN"/>
    <property type="match status" value="1"/>
</dbReference>
<gene>
    <name evidence="3" type="ORF">RHSIM_Rhsim05G0147100</name>
</gene>
<dbReference type="EMBL" id="WJXA01000005">
    <property type="protein sequence ID" value="KAF7143131.1"/>
    <property type="molecule type" value="Genomic_DNA"/>
</dbReference>
<proteinExistence type="predicted"/>
<dbReference type="InterPro" id="IPR002110">
    <property type="entry name" value="Ankyrin_rpt"/>
</dbReference>
<dbReference type="SUPFAM" id="SSF48403">
    <property type="entry name" value="Ankyrin repeat"/>
    <property type="match status" value="1"/>
</dbReference>
<evidence type="ECO:0000313" key="4">
    <source>
        <dbReference type="Proteomes" id="UP000626092"/>
    </source>
</evidence>
<keyword evidence="4" id="KW-1185">Reference proteome</keyword>
<accession>A0A834GXX2</accession>
<feature type="transmembrane region" description="Helical" evidence="1">
    <location>
        <begin position="586"/>
        <end position="611"/>
    </location>
</feature>
<dbReference type="Pfam" id="PF13962">
    <property type="entry name" value="PGG"/>
    <property type="match status" value="1"/>
</dbReference>
<dbReference type="Proteomes" id="UP000626092">
    <property type="component" value="Unassembled WGS sequence"/>
</dbReference>
<evidence type="ECO:0000259" key="2">
    <source>
        <dbReference type="Pfam" id="PF13962"/>
    </source>
</evidence>
<sequence length="664" mass="74614">MDQHLSRNSLSETQNNVAAYTIEPENNNLEGVNDEYWRYIPLLKAALIRGDWDMASRFFDQDPRAIKAPITDFSETVLHIAVGTGESAIHFVEKLVERMPVEALKQLDSIGNTALHAAANVGNTRASIMLVRKNPELLYIRGQHNLLPIHCAALYACKDTLLFLLKVPKDDHVSTPFSDKDVVQLVNYAISSGFYGKSIAQDVALELVQRYPQAAKSKDDDNMCALGEIARKASAFPSGSRLKFWERVIYCCVPVKLQTVIPIKDPMSRARGDPENPAAANRRSQGIAHKYIWSICAELILKGFSISALECTGCQKLQTMLWKVFEFLGNEQEIRSLHDSNVFKSYAKDALIIAARLGIHEVIEEIVDSYPKLIWTRDDNDDRTIFQRAVIERHENVFNLLYQMGDYKRYLMLVQDNHLMLVRDTHEDTMLHLAGRLAPRIKLDLVPGAALQMQRELQWFKEVEKQIPPMYKESQNKSGETPAMVFTREHEKLVEEGQKWMKDTANSCTIVAALIVTVVFAAAITVPGGSDNTGLPIFSKKTAFIAFAVSDAISLFTSTTSLLMFLSILTSRYAESDFLYVLPKRLIIGLSTLFLSITTMMVAFSATLYLLFGHDKLWILIPVAVLASLPVTSFVSLQFPLLVDLISTTYGPGIFGKQSDRPFY</sequence>
<dbReference type="InterPro" id="IPR036770">
    <property type="entry name" value="Ankyrin_rpt-contain_sf"/>
</dbReference>
<dbReference type="GO" id="GO:0016020">
    <property type="term" value="C:membrane"/>
    <property type="evidence" value="ECO:0007669"/>
    <property type="project" value="TreeGrafter"/>
</dbReference>
<evidence type="ECO:0000256" key="1">
    <source>
        <dbReference type="SAM" id="Phobius"/>
    </source>
</evidence>